<dbReference type="EMBL" id="LGRX02021383">
    <property type="protein sequence ID" value="KAK3256738.1"/>
    <property type="molecule type" value="Genomic_DNA"/>
</dbReference>
<gene>
    <name evidence="1" type="ORF">CYMTET_34141</name>
</gene>
<dbReference type="AlphaFoldDB" id="A0AAE0FC54"/>
<organism evidence="1 2">
    <name type="scientific">Cymbomonas tetramitiformis</name>
    <dbReference type="NCBI Taxonomy" id="36881"/>
    <lineage>
        <taxon>Eukaryota</taxon>
        <taxon>Viridiplantae</taxon>
        <taxon>Chlorophyta</taxon>
        <taxon>Pyramimonadophyceae</taxon>
        <taxon>Pyramimonadales</taxon>
        <taxon>Pyramimonadaceae</taxon>
        <taxon>Cymbomonas</taxon>
    </lineage>
</organism>
<evidence type="ECO:0000313" key="1">
    <source>
        <dbReference type="EMBL" id="KAK3256738.1"/>
    </source>
</evidence>
<feature type="non-terminal residue" evidence="1">
    <location>
        <position position="385"/>
    </location>
</feature>
<protein>
    <submittedName>
        <fullName evidence="1">Uncharacterized protein</fullName>
    </submittedName>
</protein>
<proteinExistence type="predicted"/>
<keyword evidence="2" id="KW-1185">Reference proteome</keyword>
<evidence type="ECO:0000313" key="2">
    <source>
        <dbReference type="Proteomes" id="UP001190700"/>
    </source>
</evidence>
<accession>A0AAE0FC54</accession>
<reference evidence="1 2" key="1">
    <citation type="journal article" date="2015" name="Genome Biol. Evol.">
        <title>Comparative Genomics of a Bacterivorous Green Alga Reveals Evolutionary Causalities and Consequences of Phago-Mixotrophic Mode of Nutrition.</title>
        <authorList>
            <person name="Burns J.A."/>
            <person name="Paasch A."/>
            <person name="Narechania A."/>
            <person name="Kim E."/>
        </authorList>
    </citation>
    <scope>NUCLEOTIDE SEQUENCE [LARGE SCALE GENOMIC DNA]</scope>
    <source>
        <strain evidence="1 2">PLY_AMNH</strain>
    </source>
</reference>
<dbReference type="Proteomes" id="UP001190700">
    <property type="component" value="Unassembled WGS sequence"/>
</dbReference>
<sequence length="385" mass="40733">MPTPADHLILWTSSVAKGKLQALLKLTSVSSKMRSSSWEKQRGQILAWTQAGLADLQLLPEVVRPHTDALLTSGLFPVDASGAIAAGLWPMEPGVWAERKDVEFNKFREVTAVKALLALVAPSPAGGAAGPIGASGSGGGVSAGTAVATGIPGIGTSAGVAPAAVAAVSPDVIAAAIATVLVTDLTTLARVAEFQRFVKSKVPTFLLTDVLPSSFLKKRKHVHFEEDEEEARAAGGGRNLLPPLDAARRERLATLGSGLKTVNDKQLARALCGDLAPEDVVRPTRADALPTAMPSRGALVGVNLLVAPVQRLQQVDEGRIKWKDGDLTVAPKTKKCKNMDEWERGFFKGLLAFCSHVVLEDLAVLELVVRNGKRVVLERRLVDAR</sequence>
<comment type="caution">
    <text evidence="1">The sequence shown here is derived from an EMBL/GenBank/DDBJ whole genome shotgun (WGS) entry which is preliminary data.</text>
</comment>
<name>A0AAE0FC54_9CHLO</name>